<dbReference type="PANTHER" id="PTHR19143:SF394">
    <property type="entry name" value="ANGIOPOIETIN-RELATED PROTEIN 3-LIKE"/>
    <property type="match status" value="1"/>
</dbReference>
<protein>
    <recommendedName>
        <fullName evidence="1">Fibrinogen C-terminal domain-containing protein</fullName>
    </recommendedName>
</protein>
<dbReference type="InterPro" id="IPR002181">
    <property type="entry name" value="Fibrinogen_a/b/g_C_dom"/>
</dbReference>
<dbReference type="PROSITE" id="PS51406">
    <property type="entry name" value="FIBRINOGEN_C_2"/>
    <property type="match status" value="1"/>
</dbReference>
<dbReference type="SUPFAM" id="SSF56496">
    <property type="entry name" value="Fibrinogen C-terminal domain-like"/>
    <property type="match status" value="1"/>
</dbReference>
<dbReference type="InterPro" id="IPR014716">
    <property type="entry name" value="Fibrinogen_a/b/g_C_1"/>
</dbReference>
<evidence type="ECO:0000313" key="3">
    <source>
        <dbReference type="Proteomes" id="UP000828390"/>
    </source>
</evidence>
<gene>
    <name evidence="2" type="ORF">DPMN_067195</name>
</gene>
<dbReference type="EMBL" id="JAIWYP010000014">
    <property type="protein sequence ID" value="KAH3707780.1"/>
    <property type="molecule type" value="Genomic_DNA"/>
</dbReference>
<comment type="caution">
    <text evidence="2">The sequence shown here is derived from an EMBL/GenBank/DDBJ whole genome shotgun (WGS) entry which is preliminary data.</text>
</comment>
<evidence type="ECO:0000313" key="2">
    <source>
        <dbReference type="EMBL" id="KAH3707780.1"/>
    </source>
</evidence>
<dbReference type="InterPro" id="IPR050373">
    <property type="entry name" value="Fibrinogen_C-term_domain"/>
</dbReference>
<sequence length="121" mass="14099">MQDCQNTLKTIVYSHFSLGPKPDYKLNIYGYASDKVLPDDFSANNGRPFATIDKQDEHACALHMRAGWWYNFCSNTLPTGKYYQPCGPYTPPGQYYDGLYYTDWRGRDYSLKFFKMELSVE</sequence>
<reference evidence="2" key="1">
    <citation type="journal article" date="2019" name="bioRxiv">
        <title>The Genome of the Zebra Mussel, Dreissena polymorpha: A Resource for Invasive Species Research.</title>
        <authorList>
            <person name="McCartney M.A."/>
            <person name="Auch B."/>
            <person name="Kono T."/>
            <person name="Mallez S."/>
            <person name="Zhang Y."/>
            <person name="Obille A."/>
            <person name="Becker A."/>
            <person name="Abrahante J.E."/>
            <person name="Garbe J."/>
            <person name="Badalamenti J.P."/>
            <person name="Herman A."/>
            <person name="Mangelson H."/>
            <person name="Liachko I."/>
            <person name="Sullivan S."/>
            <person name="Sone E.D."/>
            <person name="Koren S."/>
            <person name="Silverstein K.A.T."/>
            <person name="Beckman K.B."/>
            <person name="Gohl D.M."/>
        </authorList>
    </citation>
    <scope>NUCLEOTIDE SEQUENCE</scope>
    <source>
        <strain evidence="2">Duluth1</strain>
        <tissue evidence="2">Whole animal</tissue>
    </source>
</reference>
<dbReference type="PANTHER" id="PTHR19143">
    <property type="entry name" value="FIBRINOGEN/TENASCIN/ANGIOPOEITIN"/>
    <property type="match status" value="1"/>
</dbReference>
<dbReference type="Gene3D" id="3.90.215.10">
    <property type="entry name" value="Gamma Fibrinogen, chain A, domain 1"/>
    <property type="match status" value="1"/>
</dbReference>
<organism evidence="2 3">
    <name type="scientific">Dreissena polymorpha</name>
    <name type="common">Zebra mussel</name>
    <name type="synonym">Mytilus polymorpha</name>
    <dbReference type="NCBI Taxonomy" id="45954"/>
    <lineage>
        <taxon>Eukaryota</taxon>
        <taxon>Metazoa</taxon>
        <taxon>Spiralia</taxon>
        <taxon>Lophotrochozoa</taxon>
        <taxon>Mollusca</taxon>
        <taxon>Bivalvia</taxon>
        <taxon>Autobranchia</taxon>
        <taxon>Heteroconchia</taxon>
        <taxon>Euheterodonta</taxon>
        <taxon>Imparidentia</taxon>
        <taxon>Neoheterodontei</taxon>
        <taxon>Myida</taxon>
        <taxon>Dreissenoidea</taxon>
        <taxon>Dreissenidae</taxon>
        <taxon>Dreissena</taxon>
    </lineage>
</organism>
<dbReference type="AlphaFoldDB" id="A0A9D4BSM4"/>
<reference evidence="2" key="2">
    <citation type="submission" date="2020-11" db="EMBL/GenBank/DDBJ databases">
        <authorList>
            <person name="McCartney M.A."/>
            <person name="Auch B."/>
            <person name="Kono T."/>
            <person name="Mallez S."/>
            <person name="Becker A."/>
            <person name="Gohl D.M."/>
            <person name="Silverstein K.A.T."/>
            <person name="Koren S."/>
            <person name="Bechman K.B."/>
            <person name="Herman A."/>
            <person name="Abrahante J.E."/>
            <person name="Garbe J."/>
        </authorList>
    </citation>
    <scope>NUCLEOTIDE SEQUENCE</scope>
    <source>
        <strain evidence="2">Duluth1</strain>
        <tissue evidence="2">Whole animal</tissue>
    </source>
</reference>
<dbReference type="Pfam" id="PF00147">
    <property type="entry name" value="Fibrinogen_C"/>
    <property type="match status" value="1"/>
</dbReference>
<name>A0A9D4BSM4_DREPO</name>
<keyword evidence="3" id="KW-1185">Reference proteome</keyword>
<dbReference type="GO" id="GO:0005615">
    <property type="term" value="C:extracellular space"/>
    <property type="evidence" value="ECO:0007669"/>
    <property type="project" value="TreeGrafter"/>
</dbReference>
<accession>A0A9D4BSM4</accession>
<proteinExistence type="predicted"/>
<dbReference type="InterPro" id="IPR036056">
    <property type="entry name" value="Fibrinogen-like_C"/>
</dbReference>
<dbReference type="Proteomes" id="UP000828390">
    <property type="component" value="Unassembled WGS sequence"/>
</dbReference>
<feature type="domain" description="Fibrinogen C-terminal" evidence="1">
    <location>
        <begin position="1"/>
        <end position="121"/>
    </location>
</feature>
<evidence type="ECO:0000259" key="1">
    <source>
        <dbReference type="PROSITE" id="PS51406"/>
    </source>
</evidence>